<dbReference type="Gene3D" id="2.40.160.210">
    <property type="entry name" value="Acyl-CoA thioesterase, double hotdog domain"/>
    <property type="match status" value="1"/>
</dbReference>
<sequence length="286" mass="31059">MSERTDLAEWRAWRSGVAAVDELVGTFAVERLSESTFTGHSTSVPENRVFGGQMLAQSVVAATMTVAPPSVAHSLHAYFVRAGRQDVPFRFAVTTLRDGRSFAVRRVDALQDNEVVTSMTASFHLPEDGLTHQDAMPDRPAPDDLPARTPFLISSDGPARAGAVDLRACPQEPGAAESSVWLRVAAPLPDDPLLHQAMLVYLSDFSILHGAFNRHRVAREQVRTASLDHSIWLQRPGRADDWLLHDSRSPAAAGARAVGRANLFTVKGELVATAAQEMLVRRIPGA</sequence>
<evidence type="ECO:0000256" key="2">
    <source>
        <dbReference type="ARBA" id="ARBA00022801"/>
    </source>
</evidence>
<dbReference type="InterPro" id="IPR049449">
    <property type="entry name" value="TesB_ACOT8-like_N"/>
</dbReference>
<dbReference type="Proteomes" id="UP000294927">
    <property type="component" value="Unassembled WGS sequence"/>
</dbReference>
<proteinExistence type="inferred from homology"/>
<evidence type="ECO:0000313" key="6">
    <source>
        <dbReference type="Proteomes" id="UP000294927"/>
    </source>
</evidence>
<dbReference type="OrthoDB" id="9781019at2"/>
<feature type="domain" description="Acyl-CoA thioesterase-like N-terminal HotDog" evidence="4">
    <location>
        <begin position="48"/>
        <end position="124"/>
    </location>
</feature>
<organism evidence="5 6">
    <name type="scientific">Actinophytocola oryzae</name>
    <dbReference type="NCBI Taxonomy" id="502181"/>
    <lineage>
        <taxon>Bacteria</taxon>
        <taxon>Bacillati</taxon>
        <taxon>Actinomycetota</taxon>
        <taxon>Actinomycetes</taxon>
        <taxon>Pseudonocardiales</taxon>
        <taxon>Pseudonocardiaceae</taxon>
    </lineage>
</organism>
<dbReference type="InterPro" id="IPR003703">
    <property type="entry name" value="Acyl_CoA_thio"/>
</dbReference>
<comment type="similarity">
    <text evidence="1">Belongs to the C/M/P thioester hydrolase family.</text>
</comment>
<dbReference type="PANTHER" id="PTHR11066">
    <property type="entry name" value="ACYL-COA THIOESTERASE"/>
    <property type="match status" value="1"/>
</dbReference>
<dbReference type="CDD" id="cd03445">
    <property type="entry name" value="Thioesterase_II_repeat2"/>
    <property type="match status" value="1"/>
</dbReference>
<dbReference type="InterPro" id="IPR029069">
    <property type="entry name" value="HotDog_dom_sf"/>
</dbReference>
<name>A0A4R7W750_9PSEU</name>
<dbReference type="AlphaFoldDB" id="A0A4R7W750"/>
<evidence type="ECO:0000313" key="5">
    <source>
        <dbReference type="EMBL" id="TDV57547.1"/>
    </source>
</evidence>
<evidence type="ECO:0000259" key="3">
    <source>
        <dbReference type="Pfam" id="PF02551"/>
    </source>
</evidence>
<dbReference type="InterPro" id="IPR042171">
    <property type="entry name" value="Acyl-CoA_hotdog"/>
</dbReference>
<dbReference type="EMBL" id="SOCP01000001">
    <property type="protein sequence ID" value="TDV57547.1"/>
    <property type="molecule type" value="Genomic_DNA"/>
</dbReference>
<evidence type="ECO:0000256" key="1">
    <source>
        <dbReference type="ARBA" id="ARBA00006538"/>
    </source>
</evidence>
<dbReference type="GO" id="GO:0006637">
    <property type="term" value="P:acyl-CoA metabolic process"/>
    <property type="evidence" value="ECO:0007669"/>
    <property type="project" value="InterPro"/>
</dbReference>
<evidence type="ECO:0000259" key="4">
    <source>
        <dbReference type="Pfam" id="PF13622"/>
    </source>
</evidence>
<protein>
    <submittedName>
        <fullName evidence="5">Acyl-CoA thioesterase-2</fullName>
    </submittedName>
</protein>
<keyword evidence="2" id="KW-0378">Hydrolase</keyword>
<dbReference type="RefSeq" id="WP_133900800.1">
    <property type="nucleotide sequence ID" value="NZ_SOCP01000001.1"/>
</dbReference>
<comment type="caution">
    <text evidence="5">The sequence shown here is derived from an EMBL/GenBank/DDBJ whole genome shotgun (WGS) entry which is preliminary data.</text>
</comment>
<dbReference type="InterPro" id="IPR025652">
    <property type="entry name" value="TesB_C"/>
</dbReference>
<reference evidence="5 6" key="1">
    <citation type="submission" date="2019-03" db="EMBL/GenBank/DDBJ databases">
        <title>Genomic Encyclopedia of Archaeal and Bacterial Type Strains, Phase II (KMG-II): from individual species to whole genera.</title>
        <authorList>
            <person name="Goeker M."/>
        </authorList>
    </citation>
    <scope>NUCLEOTIDE SEQUENCE [LARGE SCALE GENOMIC DNA]</scope>
    <source>
        <strain evidence="5 6">DSM 45499</strain>
    </source>
</reference>
<keyword evidence="6" id="KW-1185">Reference proteome</keyword>
<dbReference type="GO" id="GO:0047617">
    <property type="term" value="F:fatty acyl-CoA hydrolase activity"/>
    <property type="evidence" value="ECO:0007669"/>
    <property type="project" value="InterPro"/>
</dbReference>
<dbReference type="PANTHER" id="PTHR11066:SF34">
    <property type="entry name" value="ACYL-COENZYME A THIOESTERASE 8"/>
    <property type="match status" value="1"/>
</dbReference>
<dbReference type="CDD" id="cd03444">
    <property type="entry name" value="Thioesterase_II_repeat1"/>
    <property type="match status" value="1"/>
</dbReference>
<gene>
    <name evidence="5" type="ORF">CLV71_101418</name>
</gene>
<dbReference type="GO" id="GO:0009062">
    <property type="term" value="P:fatty acid catabolic process"/>
    <property type="evidence" value="ECO:0007669"/>
    <property type="project" value="TreeGrafter"/>
</dbReference>
<dbReference type="Pfam" id="PF13622">
    <property type="entry name" value="4HBT_3"/>
    <property type="match status" value="1"/>
</dbReference>
<dbReference type="Pfam" id="PF02551">
    <property type="entry name" value="Acyl_CoA_thio"/>
    <property type="match status" value="1"/>
</dbReference>
<dbReference type="SUPFAM" id="SSF54637">
    <property type="entry name" value="Thioesterase/thiol ester dehydrase-isomerase"/>
    <property type="match status" value="2"/>
</dbReference>
<accession>A0A4R7W750</accession>
<feature type="domain" description="Acyl-CoA thioesterase 2 C-terminal" evidence="3">
    <location>
        <begin position="175"/>
        <end position="277"/>
    </location>
</feature>